<dbReference type="Gene3D" id="3.30.70.330">
    <property type="match status" value="1"/>
</dbReference>
<gene>
    <name evidence="5" type="ORF">HKI87_15g79300</name>
</gene>
<protein>
    <submittedName>
        <fullName evidence="5">Glycine-rich RNA-binding protein</fullName>
    </submittedName>
</protein>
<sequence>MCVLIHGLETRKDLNDRWGEVLKKCDGMDPERFLVKVFDPDLGFGRGDWSTETVRVKTTNLEESLIGPTTHEGMACGASDPRHDGSFCPEKLVASQILHGDEDMLSWPEIKEKWGSCYSFARNHGINPLNFDGLDDLGELSTTIKAERQQLAREQLAREERARREREMESQRRTPPDNGRIGLVVEGEAANGAAPAAPAAAVENEIKAFIGGLASTVTEEHLKEEFEKYGIVGANVKRYNGRSRGFGFVSFETEEGRQKAVDELHGKDSWGRQITVAPAKPKDPNAPRPRRGRGTKHSRGRGADQGTEATNMTYKGTNSQGNSECRRRPPRLRPSESPLLATRMPAR</sequence>
<evidence type="ECO:0000313" key="6">
    <source>
        <dbReference type="Proteomes" id="UP001472866"/>
    </source>
</evidence>
<keyword evidence="6" id="KW-1185">Reference proteome</keyword>
<dbReference type="Pfam" id="PF00076">
    <property type="entry name" value="RRM_1"/>
    <property type="match status" value="1"/>
</dbReference>
<dbReference type="PROSITE" id="PS50102">
    <property type="entry name" value="RRM"/>
    <property type="match status" value="1"/>
</dbReference>
<dbReference type="EMBL" id="CP151515">
    <property type="protein sequence ID" value="WZN66365.1"/>
    <property type="molecule type" value="Genomic_DNA"/>
</dbReference>
<dbReference type="InterPro" id="IPR035979">
    <property type="entry name" value="RBD_domain_sf"/>
</dbReference>
<feature type="compositionally biased region" description="Basic and acidic residues" evidence="3">
    <location>
        <begin position="154"/>
        <end position="175"/>
    </location>
</feature>
<keyword evidence="1 2" id="KW-0694">RNA-binding</keyword>
<evidence type="ECO:0000313" key="5">
    <source>
        <dbReference type="EMBL" id="WZN66365.1"/>
    </source>
</evidence>
<feature type="domain" description="RRM" evidence="4">
    <location>
        <begin position="206"/>
        <end position="281"/>
    </location>
</feature>
<evidence type="ECO:0000259" key="4">
    <source>
        <dbReference type="PROSITE" id="PS50102"/>
    </source>
</evidence>
<dbReference type="Proteomes" id="UP001472866">
    <property type="component" value="Chromosome 15"/>
</dbReference>
<dbReference type="PANTHER" id="PTHR48027">
    <property type="entry name" value="HETEROGENEOUS NUCLEAR RIBONUCLEOPROTEIN 87F-RELATED"/>
    <property type="match status" value="1"/>
</dbReference>
<dbReference type="InterPro" id="IPR052462">
    <property type="entry name" value="SLIRP/GR-RBP-like"/>
</dbReference>
<feature type="compositionally biased region" description="Basic residues" evidence="3">
    <location>
        <begin position="288"/>
        <end position="300"/>
    </location>
</feature>
<feature type="compositionally biased region" description="Polar residues" evidence="3">
    <location>
        <begin position="307"/>
        <end position="322"/>
    </location>
</feature>
<dbReference type="SMART" id="SM00360">
    <property type="entry name" value="RRM"/>
    <property type="match status" value="1"/>
</dbReference>
<name>A0AAX4PL17_9CHLO</name>
<accession>A0AAX4PL17</accession>
<dbReference type="InterPro" id="IPR000504">
    <property type="entry name" value="RRM_dom"/>
</dbReference>
<dbReference type="AlphaFoldDB" id="A0AAX4PL17"/>
<dbReference type="InterPro" id="IPR012677">
    <property type="entry name" value="Nucleotide-bd_a/b_plait_sf"/>
</dbReference>
<feature type="region of interest" description="Disordered" evidence="3">
    <location>
        <begin position="154"/>
        <end position="181"/>
    </location>
</feature>
<proteinExistence type="predicted"/>
<organism evidence="5 6">
    <name type="scientific">Chloropicon roscoffensis</name>
    <dbReference type="NCBI Taxonomy" id="1461544"/>
    <lineage>
        <taxon>Eukaryota</taxon>
        <taxon>Viridiplantae</taxon>
        <taxon>Chlorophyta</taxon>
        <taxon>Chloropicophyceae</taxon>
        <taxon>Chloropicales</taxon>
        <taxon>Chloropicaceae</taxon>
        <taxon>Chloropicon</taxon>
    </lineage>
</organism>
<evidence type="ECO:0000256" key="2">
    <source>
        <dbReference type="PROSITE-ProRule" id="PRU00176"/>
    </source>
</evidence>
<evidence type="ECO:0000256" key="1">
    <source>
        <dbReference type="ARBA" id="ARBA00022884"/>
    </source>
</evidence>
<dbReference type="SUPFAM" id="SSF54928">
    <property type="entry name" value="RNA-binding domain, RBD"/>
    <property type="match status" value="1"/>
</dbReference>
<reference evidence="5 6" key="1">
    <citation type="submission" date="2024-03" db="EMBL/GenBank/DDBJ databases">
        <title>Complete genome sequence of the green alga Chloropicon roscoffensis RCC1871.</title>
        <authorList>
            <person name="Lemieux C."/>
            <person name="Pombert J.-F."/>
            <person name="Otis C."/>
            <person name="Turmel M."/>
        </authorList>
    </citation>
    <scope>NUCLEOTIDE SEQUENCE [LARGE SCALE GENOMIC DNA]</scope>
    <source>
        <strain evidence="5 6">RCC1871</strain>
    </source>
</reference>
<dbReference type="GO" id="GO:0003723">
    <property type="term" value="F:RNA binding"/>
    <property type="evidence" value="ECO:0007669"/>
    <property type="project" value="UniProtKB-UniRule"/>
</dbReference>
<evidence type="ECO:0000256" key="3">
    <source>
        <dbReference type="SAM" id="MobiDB-lite"/>
    </source>
</evidence>
<feature type="region of interest" description="Disordered" evidence="3">
    <location>
        <begin position="262"/>
        <end position="347"/>
    </location>
</feature>